<protein>
    <submittedName>
        <fullName evidence="1">Uncharacterized protein</fullName>
    </submittedName>
</protein>
<organism evidence="1 2">
    <name type="scientific">Streptacidiphilus pinicola</name>
    <dbReference type="NCBI Taxonomy" id="2219663"/>
    <lineage>
        <taxon>Bacteria</taxon>
        <taxon>Bacillati</taxon>
        <taxon>Actinomycetota</taxon>
        <taxon>Actinomycetes</taxon>
        <taxon>Kitasatosporales</taxon>
        <taxon>Streptomycetaceae</taxon>
        <taxon>Streptacidiphilus</taxon>
    </lineage>
</organism>
<name>A0A2X0ICJ0_9ACTN</name>
<gene>
    <name evidence="1" type="ORF">DN069_26590</name>
</gene>
<evidence type="ECO:0000313" key="2">
    <source>
        <dbReference type="Proteomes" id="UP000248889"/>
    </source>
</evidence>
<keyword evidence="2" id="KW-1185">Reference proteome</keyword>
<dbReference type="RefSeq" id="WP_111505056.1">
    <property type="nucleotide sequence ID" value="NZ_QKYN01000110.1"/>
</dbReference>
<dbReference type="Proteomes" id="UP000248889">
    <property type="component" value="Unassembled WGS sequence"/>
</dbReference>
<proteinExistence type="predicted"/>
<evidence type="ECO:0000313" key="1">
    <source>
        <dbReference type="EMBL" id="RAG82684.1"/>
    </source>
</evidence>
<dbReference type="AlphaFoldDB" id="A0A2X0ICJ0"/>
<comment type="caution">
    <text evidence="1">The sequence shown here is derived from an EMBL/GenBank/DDBJ whole genome shotgun (WGS) entry which is preliminary data.</text>
</comment>
<accession>A0A2X0ICJ0</accession>
<sequence>MNGFVTEYAIRTTHQPGQPERTREFGQRLADARAAYDQAVDFHGEPAVEFLTRQVRRTEWVSGKLPPKVDRDGGLCDPVLQLREIVTAGSIDSWQETQGV</sequence>
<reference evidence="1 2" key="1">
    <citation type="submission" date="2018-06" db="EMBL/GenBank/DDBJ databases">
        <title>Streptacidiphilus pinicola sp. nov., isolated from pine grove soil.</title>
        <authorList>
            <person name="Roh S.G."/>
            <person name="Park S."/>
            <person name="Kim M.-K."/>
            <person name="Yun B.-R."/>
            <person name="Park J."/>
            <person name="Kim M.J."/>
            <person name="Kim Y.S."/>
            <person name="Kim S.B."/>
        </authorList>
    </citation>
    <scope>NUCLEOTIDE SEQUENCE [LARGE SCALE GENOMIC DNA]</scope>
    <source>
        <strain evidence="1 2">MMS16-CNU450</strain>
    </source>
</reference>
<dbReference type="EMBL" id="QKYN01000110">
    <property type="protein sequence ID" value="RAG82684.1"/>
    <property type="molecule type" value="Genomic_DNA"/>
</dbReference>